<evidence type="ECO:0000256" key="9">
    <source>
        <dbReference type="ARBA" id="ARBA00023136"/>
    </source>
</evidence>
<keyword evidence="9" id="KW-0472">Membrane</keyword>
<dbReference type="InterPro" id="IPR019377">
    <property type="entry name" value="NADH_UbQ_OxRdtase_su10"/>
</dbReference>
<dbReference type="AlphaFoldDB" id="A0AAE1GUT8"/>
<evidence type="ECO:0000256" key="7">
    <source>
        <dbReference type="ARBA" id="ARBA00022982"/>
    </source>
</evidence>
<accession>A0AAE1GUT8</accession>
<evidence type="ECO:0000256" key="8">
    <source>
        <dbReference type="ARBA" id="ARBA00023128"/>
    </source>
</evidence>
<dbReference type="PANTHER" id="PTHR13094:SF1">
    <property type="entry name" value="NADH DEHYDROGENASE [UBIQUINONE] 1 BETA SUBCOMPLEX SUBUNIT 10"/>
    <property type="match status" value="1"/>
</dbReference>
<evidence type="ECO:0000256" key="6">
    <source>
        <dbReference type="ARBA" id="ARBA00022792"/>
    </source>
</evidence>
<keyword evidence="7" id="KW-0249">Electron transport</keyword>
<dbReference type="Proteomes" id="UP001219518">
    <property type="component" value="Unassembled WGS sequence"/>
</dbReference>
<comment type="caution">
    <text evidence="10">The sequence shown here is derived from an EMBL/GenBank/DDBJ whole genome shotgun (WGS) entry which is preliminary data.</text>
</comment>
<keyword evidence="8" id="KW-0496">Mitochondrion</keyword>
<sequence>MVAEDSPSPSMLMRFFWTVGRVVDGPVTWWRETVVEPNRKTYNWYHRKYNRVPTVDQCNVDDPVCQFEADYQVMRDKQVDGQIVSILRMRSEFCYRYHGGQDVTALRECKGLWDTYEEAAANYFCKYGDLGWLPKAKDVYMKQKHRMIWERRHGKVGTGMKTEPQEE</sequence>
<keyword evidence="5" id="KW-0679">Respiratory chain</keyword>
<reference evidence="10" key="2">
    <citation type="journal article" date="2023" name="BMC Genomics">
        <title>Pest status, molecular evolution, and epigenetic factors derived from the genome assembly of Frankliniella fusca, a thysanopteran phytovirus vector.</title>
        <authorList>
            <person name="Catto M.A."/>
            <person name="Labadie P.E."/>
            <person name="Jacobson A.L."/>
            <person name="Kennedy G.G."/>
            <person name="Srinivasan R."/>
            <person name="Hunt B.G."/>
        </authorList>
    </citation>
    <scope>NUCLEOTIDE SEQUENCE</scope>
    <source>
        <strain evidence="10">PL_HMW_Pooled</strain>
    </source>
</reference>
<organism evidence="10 11">
    <name type="scientific">Frankliniella fusca</name>
    <dbReference type="NCBI Taxonomy" id="407009"/>
    <lineage>
        <taxon>Eukaryota</taxon>
        <taxon>Metazoa</taxon>
        <taxon>Ecdysozoa</taxon>
        <taxon>Arthropoda</taxon>
        <taxon>Hexapoda</taxon>
        <taxon>Insecta</taxon>
        <taxon>Pterygota</taxon>
        <taxon>Neoptera</taxon>
        <taxon>Paraneoptera</taxon>
        <taxon>Thysanoptera</taxon>
        <taxon>Terebrantia</taxon>
        <taxon>Thripoidea</taxon>
        <taxon>Thripidae</taxon>
        <taxon>Frankliniella</taxon>
    </lineage>
</organism>
<proteinExistence type="inferred from homology"/>
<name>A0AAE1GUT8_9NEOP</name>
<comment type="subcellular location">
    <subcellularLocation>
        <location evidence="1">Mitochondrion inner membrane</location>
        <topology evidence="1">Peripheral membrane protein</topology>
        <orientation evidence="1">Matrix side</orientation>
    </subcellularLocation>
</comment>
<comment type="similarity">
    <text evidence="2">Belongs to the complex I NDUFB10 subunit family.</text>
</comment>
<evidence type="ECO:0000256" key="1">
    <source>
        <dbReference type="ARBA" id="ARBA00004443"/>
    </source>
</evidence>
<dbReference type="PANTHER" id="PTHR13094">
    <property type="entry name" value="NADH-UBIQUINONE OXIDOREDUCTASE PDSW SUBUNIT"/>
    <property type="match status" value="1"/>
</dbReference>
<keyword evidence="6" id="KW-0999">Mitochondrion inner membrane</keyword>
<dbReference type="Pfam" id="PF10249">
    <property type="entry name" value="NDUFB10"/>
    <property type="match status" value="1"/>
</dbReference>
<gene>
    <name evidence="10" type="ORF">KUF71_019429</name>
</gene>
<keyword evidence="11" id="KW-1185">Reference proteome</keyword>
<evidence type="ECO:0000313" key="10">
    <source>
        <dbReference type="EMBL" id="KAK3909374.1"/>
    </source>
</evidence>
<dbReference type="InterPro" id="IPR039993">
    <property type="entry name" value="NDUFB10"/>
</dbReference>
<evidence type="ECO:0000256" key="4">
    <source>
        <dbReference type="ARBA" id="ARBA00022448"/>
    </source>
</evidence>
<dbReference type="GO" id="GO:0045271">
    <property type="term" value="C:respiratory chain complex I"/>
    <property type="evidence" value="ECO:0007669"/>
    <property type="project" value="UniProtKB-ARBA"/>
</dbReference>
<reference evidence="10" key="1">
    <citation type="submission" date="2021-07" db="EMBL/GenBank/DDBJ databases">
        <authorList>
            <person name="Catto M.A."/>
            <person name="Jacobson A."/>
            <person name="Kennedy G."/>
            <person name="Labadie P."/>
            <person name="Hunt B.G."/>
            <person name="Srinivasan R."/>
        </authorList>
    </citation>
    <scope>NUCLEOTIDE SEQUENCE</scope>
    <source>
        <strain evidence="10">PL_HMW_Pooled</strain>
        <tissue evidence="10">Head</tissue>
    </source>
</reference>
<evidence type="ECO:0000256" key="2">
    <source>
        <dbReference type="ARBA" id="ARBA00008317"/>
    </source>
</evidence>
<keyword evidence="4" id="KW-0813">Transport</keyword>
<evidence type="ECO:0000256" key="3">
    <source>
        <dbReference type="ARBA" id="ARBA00014109"/>
    </source>
</evidence>
<evidence type="ECO:0000313" key="11">
    <source>
        <dbReference type="Proteomes" id="UP001219518"/>
    </source>
</evidence>
<dbReference type="GO" id="GO:0005743">
    <property type="term" value="C:mitochondrial inner membrane"/>
    <property type="evidence" value="ECO:0007669"/>
    <property type="project" value="UniProtKB-SubCell"/>
</dbReference>
<protein>
    <recommendedName>
        <fullName evidence="3">NADH dehydrogenase [ubiquinone] 1 beta subcomplex subunit 10</fullName>
    </recommendedName>
</protein>
<evidence type="ECO:0000256" key="5">
    <source>
        <dbReference type="ARBA" id="ARBA00022660"/>
    </source>
</evidence>
<dbReference type="EMBL" id="JAHWGI010000100">
    <property type="protein sequence ID" value="KAK3909374.1"/>
    <property type="molecule type" value="Genomic_DNA"/>
</dbReference>